<dbReference type="Gene3D" id="2.60.320.10">
    <property type="entry name" value="N-utilization substance G protein NusG, insert domain"/>
    <property type="match status" value="1"/>
</dbReference>
<dbReference type="HOGENOM" id="CLU_1883231_0_0_5"/>
<dbReference type="STRING" id="156889.Mmc1_0236"/>
<dbReference type="AlphaFoldDB" id="A0L470"/>
<dbReference type="Pfam" id="PF07009">
    <property type="entry name" value="NusG_II"/>
    <property type="match status" value="1"/>
</dbReference>
<dbReference type="InterPro" id="IPR038690">
    <property type="entry name" value="NusG_2_sf"/>
</dbReference>
<dbReference type="KEGG" id="mgm:Mmc1_0236"/>
<sequence length="135" mass="14688">MAHPLLTSLSWIRRATTPTDGLIAFSTLGMILYFLVAASSQGTDRLEIYKENQLLQSLSLNQTTEIQVAGRLGPVTIEIKPGAARLREFDSPRMIGTRSGWIRGGGEMAICLPCGLFIRIPARQTPPHGLDAVAQ</sequence>
<dbReference type="OrthoDB" id="8481383at2"/>
<organism evidence="2 3">
    <name type="scientific">Magnetococcus marinus (strain ATCC BAA-1437 / JCM 17883 / MC-1)</name>
    <dbReference type="NCBI Taxonomy" id="156889"/>
    <lineage>
        <taxon>Bacteria</taxon>
        <taxon>Pseudomonadati</taxon>
        <taxon>Pseudomonadota</taxon>
        <taxon>Magnetococcia</taxon>
        <taxon>Magnetococcales</taxon>
        <taxon>Magnetococcaceae</taxon>
        <taxon>Magnetococcus</taxon>
    </lineage>
</organism>
<reference evidence="2 3" key="2">
    <citation type="journal article" date="2012" name="Int. J. Syst. Evol. Microbiol.">
        <title>Magnetococcus marinus gen. nov., sp. nov., a marine, magnetotactic bacterium that represents a novel lineage (Magnetococcaceae fam. nov.; Magnetococcales ord. nov.) at the base of the Alphaproteobacteria.</title>
        <authorList>
            <person name="Bazylinski D.A."/>
            <person name="Williams T.J."/>
            <person name="Lefevre C.T."/>
            <person name="Berg R.J."/>
            <person name="Zhang C.L."/>
            <person name="Bowser S.S."/>
            <person name="Dean A.J."/>
            <person name="Beveridge T.J."/>
        </authorList>
    </citation>
    <scope>NUCLEOTIDE SEQUENCE [LARGE SCALE GENOMIC DNA]</scope>
    <source>
        <strain evidence="3">ATCC BAA-1437 / JCM 17883 / MC-1</strain>
    </source>
</reference>
<evidence type="ECO:0000256" key="1">
    <source>
        <dbReference type="SAM" id="Phobius"/>
    </source>
</evidence>
<protein>
    <submittedName>
        <fullName evidence="2">Uncharacterized protein</fullName>
    </submittedName>
</protein>
<keyword evidence="3" id="KW-1185">Reference proteome</keyword>
<feature type="transmembrane region" description="Helical" evidence="1">
    <location>
        <begin position="21"/>
        <end position="40"/>
    </location>
</feature>
<keyword evidence="1" id="KW-0812">Transmembrane</keyword>
<accession>A0L470</accession>
<evidence type="ECO:0000313" key="2">
    <source>
        <dbReference type="EMBL" id="ABK42763.1"/>
    </source>
</evidence>
<dbReference type="Proteomes" id="UP000002586">
    <property type="component" value="Chromosome"/>
</dbReference>
<dbReference type="eggNOG" id="COG5341">
    <property type="taxonomic scope" value="Bacteria"/>
</dbReference>
<keyword evidence="1" id="KW-0472">Membrane</keyword>
<gene>
    <name evidence="2" type="ordered locus">Mmc1_0236</name>
</gene>
<name>A0L470_MAGMM</name>
<dbReference type="CDD" id="cd09910">
    <property type="entry name" value="NGN-insert_like"/>
    <property type="match status" value="1"/>
</dbReference>
<dbReference type="EMBL" id="CP000471">
    <property type="protein sequence ID" value="ABK42763.1"/>
    <property type="molecule type" value="Genomic_DNA"/>
</dbReference>
<evidence type="ECO:0000313" key="3">
    <source>
        <dbReference type="Proteomes" id="UP000002586"/>
    </source>
</evidence>
<proteinExistence type="predicted"/>
<keyword evidence="1" id="KW-1133">Transmembrane helix</keyword>
<dbReference type="RefSeq" id="WP_011711935.1">
    <property type="nucleotide sequence ID" value="NC_008576.1"/>
</dbReference>
<reference evidence="3" key="1">
    <citation type="journal article" date="2009" name="Appl. Environ. Microbiol.">
        <title>Complete genome sequence of the chemolithoautotrophic marine magnetotactic coccus strain MC-1.</title>
        <authorList>
            <person name="Schubbe S."/>
            <person name="Williams T.J."/>
            <person name="Xie G."/>
            <person name="Kiss H.E."/>
            <person name="Brettin T.S."/>
            <person name="Martinez D."/>
            <person name="Ross C.A."/>
            <person name="Schuler D."/>
            <person name="Cox B.L."/>
            <person name="Nealson K.H."/>
            <person name="Bazylinski D.A."/>
        </authorList>
    </citation>
    <scope>NUCLEOTIDE SEQUENCE [LARGE SCALE GENOMIC DNA]</scope>
    <source>
        <strain evidence="3">ATCC BAA-1437 / JCM 17883 / MC-1</strain>
    </source>
</reference>